<organism evidence="2 3">
    <name type="scientific">Neofusicoccum ribis</name>
    <dbReference type="NCBI Taxonomy" id="45134"/>
    <lineage>
        <taxon>Eukaryota</taxon>
        <taxon>Fungi</taxon>
        <taxon>Dikarya</taxon>
        <taxon>Ascomycota</taxon>
        <taxon>Pezizomycotina</taxon>
        <taxon>Dothideomycetes</taxon>
        <taxon>Dothideomycetes incertae sedis</taxon>
        <taxon>Botryosphaeriales</taxon>
        <taxon>Botryosphaeriaceae</taxon>
        <taxon>Neofusicoccum</taxon>
    </lineage>
</organism>
<dbReference type="EMBL" id="JAJVDC020000262">
    <property type="protein sequence ID" value="KAL1616544.1"/>
    <property type="molecule type" value="Genomic_DNA"/>
</dbReference>
<gene>
    <name evidence="2" type="ORF">SLS56_011382</name>
</gene>
<evidence type="ECO:0000313" key="2">
    <source>
        <dbReference type="EMBL" id="KAL1616544.1"/>
    </source>
</evidence>
<name>A0ABR3SBT4_9PEZI</name>
<evidence type="ECO:0000313" key="3">
    <source>
        <dbReference type="Proteomes" id="UP001521116"/>
    </source>
</evidence>
<accession>A0ABR3SBT4</accession>
<evidence type="ECO:0000256" key="1">
    <source>
        <dbReference type="SAM" id="MobiDB-lite"/>
    </source>
</evidence>
<keyword evidence="3" id="KW-1185">Reference proteome</keyword>
<dbReference type="Proteomes" id="UP001521116">
    <property type="component" value="Unassembled WGS sequence"/>
</dbReference>
<feature type="compositionally biased region" description="Basic residues" evidence="1">
    <location>
        <begin position="201"/>
        <end position="226"/>
    </location>
</feature>
<comment type="caution">
    <text evidence="2">The sequence shown here is derived from an EMBL/GenBank/DDBJ whole genome shotgun (WGS) entry which is preliminary data.</text>
</comment>
<reference evidence="2 3" key="1">
    <citation type="submission" date="2024-02" db="EMBL/GenBank/DDBJ databases">
        <title>De novo assembly and annotation of 12 fungi associated with fruit tree decline syndrome in Ontario, Canada.</title>
        <authorList>
            <person name="Sulman M."/>
            <person name="Ellouze W."/>
            <person name="Ilyukhin E."/>
        </authorList>
    </citation>
    <scope>NUCLEOTIDE SEQUENCE [LARGE SCALE GENOMIC DNA]</scope>
    <source>
        <strain evidence="2 3">M1-105</strain>
    </source>
</reference>
<feature type="region of interest" description="Disordered" evidence="1">
    <location>
        <begin position="64"/>
        <end position="227"/>
    </location>
</feature>
<sequence length="254" mass="26914">MADETDLLASVYAQIFDGEDIDTPGASTSSLEPVFTPSMTTISQPSYGIAAAHRALASMRLSPPKSITDAAPAAHSDTLTASDPFKDDTPKSGDILTFGPLQGVIDPNGDPNLKPRPYETSPVLDNGELSDELIEPHGGPNLKPRPYSTSTILDDMELGDESTIRTESARGAGTRRNNTGDDDGFMAVPSASATDTTAIRKEKKLRTGAISNKRRAPRKQKPKKRAAAIAADFVPVDARGFPIRRTGSNALPLG</sequence>
<protein>
    <submittedName>
        <fullName evidence="2">Uncharacterized protein</fullName>
    </submittedName>
</protein>
<proteinExistence type="predicted"/>